<organism evidence="1">
    <name type="scientific">freshwater metagenome</name>
    <dbReference type="NCBI Taxonomy" id="449393"/>
    <lineage>
        <taxon>unclassified sequences</taxon>
        <taxon>metagenomes</taxon>
        <taxon>ecological metagenomes</taxon>
    </lineage>
</organism>
<dbReference type="AlphaFoldDB" id="A0A6J7D0J0"/>
<proteinExistence type="predicted"/>
<protein>
    <submittedName>
        <fullName evidence="1">Unannotated protein</fullName>
    </submittedName>
</protein>
<reference evidence="1" key="1">
    <citation type="submission" date="2020-05" db="EMBL/GenBank/DDBJ databases">
        <authorList>
            <person name="Chiriac C."/>
            <person name="Salcher M."/>
            <person name="Ghai R."/>
            <person name="Kavagutti S V."/>
        </authorList>
    </citation>
    <scope>NUCLEOTIDE SEQUENCE</scope>
</reference>
<sequence length="171" mass="19513">MHRIVLDTAAETDLFHHLEIVGCAHSESLCLEELVLAFEYSEPVCQFGFDVRDGALHRFGARGVVRCREDAHRIHCLDDLTGERVQLVQCLNLVAEHFYSDRQLFILRDDFERVATHAKFASTEVDIVALVLHSDESTDDIGSTDCLADLKSQHRIKVFLRRAKTVDARHR</sequence>
<name>A0A6J7D0J0_9ZZZZ</name>
<evidence type="ECO:0000313" key="1">
    <source>
        <dbReference type="EMBL" id="CAB4864377.1"/>
    </source>
</evidence>
<dbReference type="EMBL" id="CAFBLF010000069">
    <property type="protein sequence ID" value="CAB4864377.1"/>
    <property type="molecule type" value="Genomic_DNA"/>
</dbReference>
<dbReference type="AntiFam" id="ANF00217">
    <property type="entry name" value="Shadow ORF (opposite uvrB)"/>
</dbReference>
<gene>
    <name evidence="1" type="ORF">UFOPK3339_00568</name>
</gene>
<accession>A0A6J7D0J0</accession>